<feature type="transmembrane region" description="Helical" evidence="2">
    <location>
        <begin position="32"/>
        <end position="50"/>
    </location>
</feature>
<sequence length="205" mass="22808">MAVRESGAQIWGAAVVVGSALAVVAAYLINGAALVLVVAGIEVLLLMVYVGRRWRLLHQAPEPDRRSASRGHRTAGGLVDAAHCERCRRAREAIDARRAGRPVRDPRPHERLDRPRERRHDPAYDRAPQDGAPHDHPPRDRPPRDHPTHDRAPYERAAHERTPHDRAFERPAREWTAERAAARSHDRTTARHGAPGSAGRAVGHQ</sequence>
<organism evidence="3 4">
    <name type="scientific">Kitasatospora putterlickiae</name>
    <dbReference type="NCBI Taxonomy" id="221725"/>
    <lineage>
        <taxon>Bacteria</taxon>
        <taxon>Bacillati</taxon>
        <taxon>Actinomycetota</taxon>
        <taxon>Actinomycetes</taxon>
        <taxon>Kitasatosporales</taxon>
        <taxon>Streptomycetaceae</taxon>
        <taxon>Kitasatospora</taxon>
    </lineage>
</organism>
<evidence type="ECO:0000313" key="3">
    <source>
        <dbReference type="EMBL" id="GAA1382921.1"/>
    </source>
</evidence>
<evidence type="ECO:0000256" key="1">
    <source>
        <dbReference type="SAM" id="MobiDB-lite"/>
    </source>
</evidence>
<gene>
    <name evidence="3" type="ORF">GCM10009639_02580</name>
</gene>
<dbReference type="Proteomes" id="UP001499863">
    <property type="component" value="Unassembled WGS sequence"/>
</dbReference>
<dbReference type="RefSeq" id="WP_344324186.1">
    <property type="nucleotide sequence ID" value="NZ_BAAAKJ010000014.1"/>
</dbReference>
<evidence type="ECO:0000256" key="2">
    <source>
        <dbReference type="SAM" id="Phobius"/>
    </source>
</evidence>
<comment type="caution">
    <text evidence="3">The sequence shown here is derived from an EMBL/GenBank/DDBJ whole genome shotgun (WGS) entry which is preliminary data.</text>
</comment>
<keyword evidence="2" id="KW-0472">Membrane</keyword>
<feature type="region of interest" description="Disordered" evidence="1">
    <location>
        <begin position="97"/>
        <end position="205"/>
    </location>
</feature>
<accession>A0ABN1XIY6</accession>
<dbReference type="EMBL" id="BAAAKJ010000014">
    <property type="protein sequence ID" value="GAA1382921.1"/>
    <property type="molecule type" value="Genomic_DNA"/>
</dbReference>
<protein>
    <recommendedName>
        <fullName evidence="5">Integral membrane protein</fullName>
    </recommendedName>
</protein>
<name>A0ABN1XIY6_9ACTN</name>
<evidence type="ECO:0000313" key="4">
    <source>
        <dbReference type="Proteomes" id="UP001499863"/>
    </source>
</evidence>
<keyword evidence="2" id="KW-0812">Transmembrane</keyword>
<feature type="compositionally biased region" description="Basic and acidic residues" evidence="1">
    <location>
        <begin position="97"/>
        <end position="189"/>
    </location>
</feature>
<evidence type="ECO:0008006" key="5">
    <source>
        <dbReference type="Google" id="ProtNLM"/>
    </source>
</evidence>
<reference evidence="3 4" key="1">
    <citation type="journal article" date="2019" name="Int. J. Syst. Evol. Microbiol.">
        <title>The Global Catalogue of Microorganisms (GCM) 10K type strain sequencing project: providing services to taxonomists for standard genome sequencing and annotation.</title>
        <authorList>
            <consortium name="The Broad Institute Genomics Platform"/>
            <consortium name="The Broad Institute Genome Sequencing Center for Infectious Disease"/>
            <person name="Wu L."/>
            <person name="Ma J."/>
        </authorList>
    </citation>
    <scope>NUCLEOTIDE SEQUENCE [LARGE SCALE GENOMIC DNA]</scope>
    <source>
        <strain evidence="3 4">JCM 12393</strain>
    </source>
</reference>
<keyword evidence="4" id="KW-1185">Reference proteome</keyword>
<keyword evidence="2" id="KW-1133">Transmembrane helix</keyword>
<proteinExistence type="predicted"/>